<dbReference type="Pfam" id="PF14196">
    <property type="entry name" value="ATC_hydrolase"/>
    <property type="match status" value="1"/>
</dbReference>
<dbReference type="GeneID" id="93924588"/>
<accession>A0ABN5LK63</accession>
<dbReference type="Proteomes" id="UP000245369">
    <property type="component" value="Chromosome"/>
</dbReference>
<gene>
    <name evidence="1" type="ORF">DK182_08730</name>
</gene>
<reference evidence="1 2" key="1">
    <citation type="submission" date="2018-05" db="EMBL/GenBank/DDBJ databases">
        <title>Complete genome sequences of Streptococcus sobrinus.</title>
        <authorList>
            <person name="Sales M."/>
            <person name="Jensen P.A."/>
        </authorList>
    </citation>
    <scope>NUCLEOTIDE SEQUENCE [LARGE SCALE GENOMIC DNA]</scope>
    <source>
        <strain evidence="1 2">SL1</strain>
    </source>
</reference>
<evidence type="ECO:0000313" key="1">
    <source>
        <dbReference type="EMBL" id="AWN21423.1"/>
    </source>
</evidence>
<name>A0ABN5LK63_9STRE</name>
<proteinExistence type="predicted"/>
<dbReference type="InterPro" id="IPR026002">
    <property type="entry name" value="ATC_hydrolase-like"/>
</dbReference>
<organism evidence="1 2">
    <name type="scientific">Streptococcus sobrinus</name>
    <dbReference type="NCBI Taxonomy" id="1310"/>
    <lineage>
        <taxon>Bacteria</taxon>
        <taxon>Bacillati</taxon>
        <taxon>Bacillota</taxon>
        <taxon>Bacilli</taxon>
        <taxon>Lactobacillales</taxon>
        <taxon>Streptococcaceae</taxon>
        <taxon>Streptococcus</taxon>
    </lineage>
</organism>
<dbReference type="RefSeq" id="WP_002961653.1">
    <property type="nucleotide sequence ID" value="NZ_CP029490.1"/>
</dbReference>
<evidence type="ECO:0008006" key="3">
    <source>
        <dbReference type="Google" id="ProtNLM"/>
    </source>
</evidence>
<evidence type="ECO:0000313" key="2">
    <source>
        <dbReference type="Proteomes" id="UP000245369"/>
    </source>
</evidence>
<protein>
    <recommendedName>
        <fullName evidence="3">L-2-amino-thiazoline-4-carboxylic acid hydrolase</fullName>
    </recommendedName>
</protein>
<dbReference type="EMBL" id="CP029490">
    <property type="protein sequence ID" value="AWN21423.1"/>
    <property type="molecule type" value="Genomic_DNA"/>
</dbReference>
<sequence length="184" mass="20875">MPDYGPNDILPLILTHAVMLGTVYRECKPKPSVQTMTDFYQNLVMGSKLISWGLRHRNPLTKLAIHRQVKQGQRSQKASHPFTWQYKVEEGRGRFLATFSRCGACSYLTSRGMPELVPAVCALDYEFAKAGNYLFLRKQTLATRGQFCDCLYVSKKAATADQVAQAKLDEKAEAKRAETLFNRY</sequence>
<keyword evidence="2" id="KW-1185">Reference proteome</keyword>